<keyword evidence="2" id="KW-1003">Cell membrane</keyword>
<reference evidence="7 8" key="1">
    <citation type="submission" date="2013-08" db="EMBL/GenBank/DDBJ databases">
        <authorList>
            <person name="Durkin A.S."/>
            <person name="Haft D.R."/>
            <person name="McCorrison J."/>
            <person name="Torralba M."/>
            <person name="Gillis M."/>
            <person name="Haft D.H."/>
            <person name="Methe B."/>
            <person name="Sutton G."/>
            <person name="Nelson K.E."/>
        </authorList>
    </citation>
    <scope>NUCLEOTIDE SEQUENCE [LARGE SCALE GENOMIC DNA]</scope>
    <source>
        <strain evidence="7 8">F0195</strain>
    </source>
</reference>
<dbReference type="Proteomes" id="UP000016638">
    <property type="component" value="Unassembled WGS sequence"/>
</dbReference>
<evidence type="ECO:0000256" key="5">
    <source>
        <dbReference type="ARBA" id="ARBA00023136"/>
    </source>
</evidence>
<feature type="transmembrane region" description="Helical" evidence="6">
    <location>
        <begin position="38"/>
        <end position="55"/>
    </location>
</feature>
<organism evidence="7 8">
    <name type="scientific">Olsenella profusa F0195</name>
    <dbReference type="NCBI Taxonomy" id="1125712"/>
    <lineage>
        <taxon>Bacteria</taxon>
        <taxon>Bacillati</taxon>
        <taxon>Actinomycetota</taxon>
        <taxon>Coriobacteriia</taxon>
        <taxon>Coriobacteriales</taxon>
        <taxon>Atopobiaceae</taxon>
        <taxon>Olsenella</taxon>
    </lineage>
</organism>
<keyword evidence="4 6" id="KW-1133">Transmembrane helix</keyword>
<evidence type="ECO:0000256" key="3">
    <source>
        <dbReference type="ARBA" id="ARBA00022692"/>
    </source>
</evidence>
<keyword evidence="8" id="KW-1185">Reference proteome</keyword>
<dbReference type="RefSeq" id="WP_021726467.1">
    <property type="nucleotide sequence ID" value="NZ_AWEZ01000054.1"/>
</dbReference>
<dbReference type="OrthoDB" id="3730291at2"/>
<dbReference type="eggNOG" id="COG0619">
    <property type="taxonomic scope" value="Bacteria"/>
</dbReference>
<dbReference type="PANTHER" id="PTHR34857:SF2">
    <property type="entry name" value="SLL0384 PROTEIN"/>
    <property type="match status" value="1"/>
</dbReference>
<evidence type="ECO:0000256" key="1">
    <source>
        <dbReference type="ARBA" id="ARBA00004141"/>
    </source>
</evidence>
<proteinExistence type="predicted"/>
<evidence type="ECO:0000256" key="2">
    <source>
        <dbReference type="ARBA" id="ARBA00022475"/>
    </source>
</evidence>
<keyword evidence="5 6" id="KW-0472">Membrane</keyword>
<keyword evidence="3 6" id="KW-0812">Transmembrane</keyword>
<name>U2UXA1_9ACTN</name>
<dbReference type="AlphaFoldDB" id="U2UXA1"/>
<feature type="transmembrane region" description="Helical" evidence="6">
    <location>
        <begin position="128"/>
        <end position="145"/>
    </location>
</feature>
<comment type="caution">
    <text evidence="7">The sequence shown here is derived from an EMBL/GenBank/DDBJ whole genome shotgun (WGS) entry which is preliminary data.</text>
</comment>
<dbReference type="InterPro" id="IPR051611">
    <property type="entry name" value="ECF_transporter_component"/>
</dbReference>
<evidence type="ECO:0000313" key="8">
    <source>
        <dbReference type="Proteomes" id="UP000016638"/>
    </source>
</evidence>
<dbReference type="PATRIC" id="fig|1125712.3.peg.1570"/>
<dbReference type="CDD" id="cd16914">
    <property type="entry name" value="EcfT"/>
    <property type="match status" value="1"/>
</dbReference>
<gene>
    <name evidence="7" type="ORF">HMPREF1316_2334</name>
</gene>
<feature type="transmembrane region" description="Helical" evidence="6">
    <location>
        <begin position="87"/>
        <end position="108"/>
    </location>
</feature>
<accession>U2UXA1</accession>
<evidence type="ECO:0000256" key="6">
    <source>
        <dbReference type="SAM" id="Phobius"/>
    </source>
</evidence>
<dbReference type="InterPro" id="IPR003339">
    <property type="entry name" value="ABC/ECF_trnsptr_transmembrane"/>
</dbReference>
<feature type="transmembrane region" description="Helical" evidence="6">
    <location>
        <begin position="62"/>
        <end position="81"/>
    </location>
</feature>
<dbReference type="PANTHER" id="PTHR34857">
    <property type="entry name" value="SLL0384 PROTEIN"/>
    <property type="match status" value="1"/>
</dbReference>
<evidence type="ECO:0000313" key="7">
    <source>
        <dbReference type="EMBL" id="ERL07722.1"/>
    </source>
</evidence>
<dbReference type="EMBL" id="AWEZ01000054">
    <property type="protein sequence ID" value="ERL07722.1"/>
    <property type="molecule type" value="Genomic_DNA"/>
</dbReference>
<comment type="subcellular location">
    <subcellularLocation>
        <location evidence="1">Membrane</location>
        <topology evidence="1">Multi-pass membrane protein</topology>
    </subcellularLocation>
</comment>
<dbReference type="STRING" id="1125712.HMPREF1316_2334"/>
<protein>
    <submittedName>
        <fullName evidence="7">Cobalt transport domain protein</fullName>
    </submittedName>
</protein>
<dbReference type="Pfam" id="PF02361">
    <property type="entry name" value="CbiQ"/>
    <property type="match status" value="1"/>
</dbReference>
<feature type="transmembrane region" description="Helical" evidence="6">
    <location>
        <begin position="12"/>
        <end position="32"/>
    </location>
</feature>
<sequence length="232" mass="25442">MGKANETGLIRLIDARTVLVIVLCSGIASMFARSMATHLAYLCVMTAFLVLFGKGRQGLACVLVYGLAMGGLWLEVHHGILAFPSPLLLSMIYRMIPTMMSLYLLILIPSGKLTAGLRKLPMPAQMRLILVVMLRFAPTALLEFLEVRNAMRVRGFLGSLRKMLRSPMDTLEYALVPLIFRSLKVSDELSASAVVRGIEYPGHKESYYVSKLRGLDITCSGVALAACIVCCL</sequence>
<evidence type="ECO:0000256" key="4">
    <source>
        <dbReference type="ARBA" id="ARBA00022989"/>
    </source>
</evidence>
<dbReference type="GO" id="GO:0005886">
    <property type="term" value="C:plasma membrane"/>
    <property type="evidence" value="ECO:0007669"/>
    <property type="project" value="UniProtKB-ARBA"/>
</dbReference>